<keyword evidence="1" id="KW-0472">Membrane</keyword>
<dbReference type="EMBL" id="UOGG01000172">
    <property type="protein sequence ID" value="VAX31752.1"/>
    <property type="molecule type" value="Genomic_DNA"/>
</dbReference>
<evidence type="ECO:0000313" key="2">
    <source>
        <dbReference type="EMBL" id="VAX31752.1"/>
    </source>
</evidence>
<evidence type="ECO:0000256" key="1">
    <source>
        <dbReference type="SAM" id="Phobius"/>
    </source>
</evidence>
<feature type="transmembrane region" description="Helical" evidence="1">
    <location>
        <begin position="54"/>
        <end position="76"/>
    </location>
</feature>
<sequence length="88" mass="9991">MIGAIEIMIIAIIFGIVYGRDAIDKSYRKHPDESVMESFAEDVKEYYHTDPKRLVKLGIFFVSVIAFLCLGGYLLVTRTDLLLMLGMD</sequence>
<organism evidence="2">
    <name type="scientific">hydrothermal vent metagenome</name>
    <dbReference type="NCBI Taxonomy" id="652676"/>
    <lineage>
        <taxon>unclassified sequences</taxon>
        <taxon>metagenomes</taxon>
        <taxon>ecological metagenomes</taxon>
    </lineage>
</organism>
<name>A0A3B1CTP5_9ZZZZ</name>
<reference evidence="2" key="1">
    <citation type="submission" date="2018-06" db="EMBL/GenBank/DDBJ databases">
        <authorList>
            <person name="Zhirakovskaya E."/>
        </authorList>
    </citation>
    <scope>NUCLEOTIDE SEQUENCE</scope>
</reference>
<protein>
    <submittedName>
        <fullName evidence="2">Uncharacterized protein</fullName>
    </submittedName>
</protein>
<dbReference type="AlphaFoldDB" id="A0A3B1CTP5"/>
<proteinExistence type="predicted"/>
<gene>
    <name evidence="2" type="ORF">MNBD_NITROSPINAE05-1190</name>
</gene>
<feature type="transmembrane region" description="Helical" evidence="1">
    <location>
        <begin position="6"/>
        <end position="23"/>
    </location>
</feature>
<keyword evidence="1" id="KW-1133">Transmembrane helix</keyword>
<accession>A0A3B1CTP5</accession>
<keyword evidence="1" id="KW-0812">Transmembrane</keyword>